<evidence type="ECO:0000313" key="3">
    <source>
        <dbReference type="Proteomes" id="UP001642464"/>
    </source>
</evidence>
<organism evidence="2 3">
    <name type="scientific">Durusdinium trenchii</name>
    <dbReference type="NCBI Taxonomy" id="1381693"/>
    <lineage>
        <taxon>Eukaryota</taxon>
        <taxon>Sar</taxon>
        <taxon>Alveolata</taxon>
        <taxon>Dinophyceae</taxon>
        <taxon>Suessiales</taxon>
        <taxon>Symbiodiniaceae</taxon>
        <taxon>Durusdinium</taxon>
    </lineage>
</organism>
<dbReference type="Proteomes" id="UP001642464">
    <property type="component" value="Unassembled WGS sequence"/>
</dbReference>
<accession>A0ABP0LN21</accession>
<dbReference type="InterPro" id="IPR011050">
    <property type="entry name" value="Pectin_lyase_fold/virulence"/>
</dbReference>
<dbReference type="Gene3D" id="2.160.20.10">
    <property type="entry name" value="Single-stranded right-handed beta-helix, Pectin lyase-like"/>
    <property type="match status" value="1"/>
</dbReference>
<sequence>MEGARNKLAQKATETGLRRQGIDILEDERFQLLARGTGRTFETGAEAAFLSMLQDGDPAETAGLAMAGQALSSGALTIGKGTVELPFHVLGSGKMSTFGKASVGLAISGALMTSLFQFFQQNPDQAAETAYDKLTAGALLALTLGLPGKRPKDDGLLKNFPAVADGFLTVPRTAMINAAQAMAEDPVVADVTQAVAENPEAFGRSRVQKFWKWMQDGTYAEKIRELYESDSKFSDLVNTPSTLRGAAIYDEGGTGSVARSILERLRDRVSVKDYGAVCDGVTDDTAAVQKAINTRFLRDGGGDILVEGRCLIDGTLDVLQNVTLVGGNSYLDFTDRDWWGQTRSTLIVNSSATIQLRNGAGLKGLVLYRKGMVFPATGLTAAEVALYEGTAITVLSASPYIGYCAILGFERAIDTGTNNTPRGRVEFVNIDCTNGIRVDQDLGAWNFQFVQCAPLLSNSDADNVRSGVGFEFRNRSDWTTLVGCFAFNEIGYSIVACNQIKMFGCGADSPTDGTDTYHTGVGFRFRGASTDCMLVGCQTASHLYGVDIDIADADRVYLTDLHSWNIHSTNGIHVRIIGGDVSILGGRFAEGNKGVVIDNPNSNVTLAGGTHFFDVTNALDSIDYSSLVISPDIIIEGATTAHANEKLTEIASAATITIPNNEKMFQITGTTDVGLISPGSVVLAGTIVTLIFESALTLNHGNTLLDGSADLAVTAGSSVTLQYITGNTWREIGRNIA</sequence>
<dbReference type="InterPro" id="IPR024535">
    <property type="entry name" value="RHGA/B-epi-like_pectate_lyase"/>
</dbReference>
<comment type="caution">
    <text evidence="2">The sequence shown here is derived from an EMBL/GenBank/DDBJ whole genome shotgun (WGS) entry which is preliminary data.</text>
</comment>
<name>A0ABP0LN21_9DINO</name>
<gene>
    <name evidence="2" type="ORF">SCF082_LOCUS23366</name>
</gene>
<evidence type="ECO:0000259" key="1">
    <source>
        <dbReference type="Pfam" id="PF12708"/>
    </source>
</evidence>
<dbReference type="EMBL" id="CAXAMM010016930">
    <property type="protein sequence ID" value="CAK9040053.1"/>
    <property type="molecule type" value="Genomic_DNA"/>
</dbReference>
<dbReference type="SUPFAM" id="SSF51126">
    <property type="entry name" value="Pectin lyase-like"/>
    <property type="match status" value="1"/>
</dbReference>
<reference evidence="2 3" key="1">
    <citation type="submission" date="2024-02" db="EMBL/GenBank/DDBJ databases">
        <authorList>
            <person name="Chen Y."/>
            <person name="Shah S."/>
            <person name="Dougan E. K."/>
            <person name="Thang M."/>
            <person name="Chan C."/>
        </authorList>
    </citation>
    <scope>NUCLEOTIDE SEQUENCE [LARGE SCALE GENOMIC DNA]</scope>
</reference>
<keyword evidence="3" id="KW-1185">Reference proteome</keyword>
<evidence type="ECO:0000313" key="2">
    <source>
        <dbReference type="EMBL" id="CAK9040053.1"/>
    </source>
</evidence>
<protein>
    <recommendedName>
        <fullName evidence="1">Rhamnogalacturonase A/B/Epimerase-like pectate lyase domain-containing protein</fullName>
    </recommendedName>
</protein>
<feature type="domain" description="Rhamnogalacturonase A/B/Epimerase-like pectate lyase" evidence="1">
    <location>
        <begin position="269"/>
        <end position="326"/>
    </location>
</feature>
<dbReference type="Pfam" id="PF12708">
    <property type="entry name" value="Pect-lyase_RHGA_epim"/>
    <property type="match status" value="1"/>
</dbReference>
<proteinExistence type="predicted"/>
<dbReference type="InterPro" id="IPR012334">
    <property type="entry name" value="Pectin_lyas_fold"/>
</dbReference>